<proteinExistence type="predicted"/>
<dbReference type="GO" id="GO:0031267">
    <property type="term" value="F:small GTPase binding"/>
    <property type="evidence" value="ECO:0007669"/>
    <property type="project" value="TreeGrafter"/>
</dbReference>
<reference evidence="3" key="1">
    <citation type="journal article" date="2010" name="Genome Res.">
        <title>Population genomic sequencing of Coccidioides fungi reveals recent hybridization and transposon control.</title>
        <authorList>
            <person name="Neafsey D.E."/>
            <person name="Barker B.M."/>
            <person name="Sharpton T.J."/>
            <person name="Stajich J.E."/>
            <person name="Park D.J."/>
            <person name="Whiston E."/>
            <person name="Hung C.-Y."/>
            <person name="McMahan C."/>
            <person name="White J."/>
            <person name="Sykes S."/>
            <person name="Heiman D."/>
            <person name="Young S."/>
            <person name="Zeng Q."/>
            <person name="Abouelleil A."/>
            <person name="Aftuck L."/>
            <person name="Bessette D."/>
            <person name="Brown A."/>
            <person name="FitzGerald M."/>
            <person name="Lui A."/>
            <person name="Macdonald J.P."/>
            <person name="Priest M."/>
            <person name="Orbach M.J."/>
            <person name="Galgiani J.N."/>
            <person name="Kirkland T.N."/>
            <person name="Cole G.T."/>
            <person name="Birren B.W."/>
            <person name="Henn M.R."/>
            <person name="Taylor J.W."/>
            <person name="Rounsley S.D."/>
        </authorList>
    </citation>
    <scope>NUCLEOTIDE SEQUENCE [LARGE SCALE GENOMIC DNA]</scope>
    <source>
        <strain evidence="3">H538.4</strain>
    </source>
</reference>
<dbReference type="GO" id="GO:0006606">
    <property type="term" value="P:protein import into nucleus"/>
    <property type="evidence" value="ECO:0007669"/>
    <property type="project" value="TreeGrafter"/>
</dbReference>
<feature type="region of interest" description="Disordered" evidence="1">
    <location>
        <begin position="243"/>
        <end position="282"/>
    </location>
</feature>
<dbReference type="PANTHER" id="PTHR15837:SF5">
    <property type="entry name" value="NYN DOMAIN-CONTAINING PROTEIN"/>
    <property type="match status" value="1"/>
</dbReference>
<dbReference type="InterPro" id="IPR007681">
    <property type="entry name" value="Mog1"/>
</dbReference>
<dbReference type="Proteomes" id="UP000054563">
    <property type="component" value="Unassembled WGS sequence"/>
</dbReference>
<dbReference type="PANTHER" id="PTHR15837">
    <property type="entry name" value="RAN GUANINE NUCLEOTIDE RELEASE FACTOR"/>
    <property type="match status" value="1"/>
</dbReference>
<protein>
    <recommendedName>
        <fullName evidence="4">NYN domain-containing protein</fullName>
    </recommendedName>
</protein>
<evidence type="ECO:0008006" key="4">
    <source>
        <dbReference type="Google" id="ProtNLM"/>
    </source>
</evidence>
<organism evidence="2 3">
    <name type="scientific">Coccidioides immitis H538.4</name>
    <dbReference type="NCBI Taxonomy" id="396776"/>
    <lineage>
        <taxon>Eukaryota</taxon>
        <taxon>Fungi</taxon>
        <taxon>Dikarya</taxon>
        <taxon>Ascomycota</taxon>
        <taxon>Pezizomycotina</taxon>
        <taxon>Eurotiomycetes</taxon>
        <taxon>Eurotiomycetidae</taxon>
        <taxon>Onygenales</taxon>
        <taxon>Onygenaceae</taxon>
        <taxon>Coccidioides</taxon>
    </lineage>
</organism>
<evidence type="ECO:0000313" key="3">
    <source>
        <dbReference type="Proteomes" id="UP000054563"/>
    </source>
</evidence>
<dbReference type="VEuPathDB" id="FungiDB:CIHG_05817"/>
<feature type="region of interest" description="Disordered" evidence="1">
    <location>
        <begin position="42"/>
        <end position="64"/>
    </location>
</feature>
<sequence length="382" mass="41988">MSTSGASATWDFTPAINLLYSFKPEPQPKPIEILRSIQSEFTEARNHGAASPSGRGREDNSSGKLGDFSALWTFLSQPSPTAPDNIERGATPGVGASDCKENQRTNLEEASAATVECQPELCGMQPKKILPNKRNPPSVSSAPPGDTEATIPECRPIQILKNPNRIRRACLPTPPRQESLGLAERPQRHPPRDIIPLVRPPNTPNRSLAKHKYQVESKLAIDEAEKLGYETNILVRVQKLKEATPQKNQVSKGRGTVGAKCCGNKQQDQSSGSESSSNKPVPEKWVEQAVDEILHLKILESIVDTDEPSTIVLVTGDAAEAEYSQGFMKMVERALMKGWTVELVSFSCTISRAYTGKAFRSKWGSKFSIIELDRYAEHLLDM</sequence>
<feature type="region of interest" description="Disordered" evidence="1">
    <location>
        <begin position="76"/>
        <end position="99"/>
    </location>
</feature>
<name>A0A0J8RS38_COCIT</name>
<evidence type="ECO:0000256" key="1">
    <source>
        <dbReference type="SAM" id="MobiDB-lite"/>
    </source>
</evidence>
<feature type="region of interest" description="Disordered" evidence="1">
    <location>
        <begin position="128"/>
        <end position="150"/>
    </location>
</feature>
<dbReference type="STRING" id="396776.A0A0J8RS38"/>
<dbReference type="GO" id="GO:0005085">
    <property type="term" value="F:guanyl-nucleotide exchange factor activity"/>
    <property type="evidence" value="ECO:0007669"/>
    <property type="project" value="TreeGrafter"/>
</dbReference>
<dbReference type="AlphaFoldDB" id="A0A0J8RS38"/>
<accession>A0A0J8RS38</accession>
<gene>
    <name evidence="2" type="ORF">CIHG_05817</name>
</gene>
<dbReference type="OrthoDB" id="5590473at2759"/>
<dbReference type="CDD" id="cd18724">
    <property type="entry name" value="PIN_LabA-like"/>
    <property type="match status" value="1"/>
</dbReference>
<feature type="region of interest" description="Disordered" evidence="1">
    <location>
        <begin position="168"/>
        <end position="207"/>
    </location>
</feature>
<dbReference type="GO" id="GO:0005634">
    <property type="term" value="C:nucleus"/>
    <property type="evidence" value="ECO:0007669"/>
    <property type="project" value="TreeGrafter"/>
</dbReference>
<evidence type="ECO:0000313" key="2">
    <source>
        <dbReference type="EMBL" id="KMU88050.1"/>
    </source>
</evidence>
<dbReference type="EMBL" id="DS017002">
    <property type="protein sequence ID" value="KMU88050.1"/>
    <property type="molecule type" value="Genomic_DNA"/>
</dbReference>